<feature type="region of interest" description="Disordered" evidence="1">
    <location>
        <begin position="1"/>
        <end position="27"/>
    </location>
</feature>
<proteinExistence type="predicted"/>
<accession>A0A6A6XP88</accession>
<sequence length="176" mass="20448">MDPETHIFKPRRSIQRAPPNKVPRRNQYIHYPDDYPDLSEHEDASAGSDDLDVEHAIPFGWDVKLIAKLVLWIELGPRNKEVDAMDGFEWPMLGWMMRLRSLRIVVTYWRPGRIGCMPSEQVFDESRVLGDGYKQEEEEIDVSCSETVAFRHMMSILFSHKPTGCDTLCLEPRESI</sequence>
<organism evidence="2 3">
    <name type="scientific">Melanomma pulvis-pyrius CBS 109.77</name>
    <dbReference type="NCBI Taxonomy" id="1314802"/>
    <lineage>
        <taxon>Eukaryota</taxon>
        <taxon>Fungi</taxon>
        <taxon>Dikarya</taxon>
        <taxon>Ascomycota</taxon>
        <taxon>Pezizomycotina</taxon>
        <taxon>Dothideomycetes</taxon>
        <taxon>Pleosporomycetidae</taxon>
        <taxon>Pleosporales</taxon>
        <taxon>Melanommataceae</taxon>
        <taxon>Melanomma</taxon>
    </lineage>
</organism>
<evidence type="ECO:0000256" key="1">
    <source>
        <dbReference type="SAM" id="MobiDB-lite"/>
    </source>
</evidence>
<dbReference type="AlphaFoldDB" id="A0A6A6XP88"/>
<gene>
    <name evidence="2" type="ORF">K505DRAFT_357791</name>
</gene>
<protein>
    <submittedName>
        <fullName evidence="2">Uncharacterized protein</fullName>
    </submittedName>
</protein>
<evidence type="ECO:0000313" key="3">
    <source>
        <dbReference type="Proteomes" id="UP000799757"/>
    </source>
</evidence>
<reference evidence="2" key="1">
    <citation type="journal article" date="2020" name="Stud. Mycol.">
        <title>101 Dothideomycetes genomes: a test case for predicting lifestyles and emergence of pathogens.</title>
        <authorList>
            <person name="Haridas S."/>
            <person name="Albert R."/>
            <person name="Binder M."/>
            <person name="Bloem J."/>
            <person name="Labutti K."/>
            <person name="Salamov A."/>
            <person name="Andreopoulos B."/>
            <person name="Baker S."/>
            <person name="Barry K."/>
            <person name="Bills G."/>
            <person name="Bluhm B."/>
            <person name="Cannon C."/>
            <person name="Castanera R."/>
            <person name="Culley D."/>
            <person name="Daum C."/>
            <person name="Ezra D."/>
            <person name="Gonzalez J."/>
            <person name="Henrissat B."/>
            <person name="Kuo A."/>
            <person name="Liang C."/>
            <person name="Lipzen A."/>
            <person name="Lutzoni F."/>
            <person name="Magnuson J."/>
            <person name="Mondo S."/>
            <person name="Nolan M."/>
            <person name="Ohm R."/>
            <person name="Pangilinan J."/>
            <person name="Park H.-J."/>
            <person name="Ramirez L."/>
            <person name="Alfaro M."/>
            <person name="Sun H."/>
            <person name="Tritt A."/>
            <person name="Yoshinaga Y."/>
            <person name="Zwiers L.-H."/>
            <person name="Turgeon B."/>
            <person name="Goodwin S."/>
            <person name="Spatafora J."/>
            <person name="Crous P."/>
            <person name="Grigoriev I."/>
        </authorList>
    </citation>
    <scope>NUCLEOTIDE SEQUENCE</scope>
    <source>
        <strain evidence="2">CBS 109.77</strain>
    </source>
</reference>
<keyword evidence="3" id="KW-1185">Reference proteome</keyword>
<dbReference type="EMBL" id="MU001790">
    <property type="protein sequence ID" value="KAF2798169.1"/>
    <property type="molecule type" value="Genomic_DNA"/>
</dbReference>
<evidence type="ECO:0000313" key="2">
    <source>
        <dbReference type="EMBL" id="KAF2798169.1"/>
    </source>
</evidence>
<dbReference type="Proteomes" id="UP000799757">
    <property type="component" value="Unassembled WGS sequence"/>
</dbReference>
<name>A0A6A6XP88_9PLEO</name>